<reference evidence="2 3" key="1">
    <citation type="submission" date="2024-02" db="EMBL/GenBank/DDBJ databases">
        <authorList>
            <consortium name="ELIXIR-Norway"/>
            <consortium name="Elixir Norway"/>
        </authorList>
    </citation>
    <scope>NUCLEOTIDE SEQUENCE [LARGE SCALE GENOMIC DNA]</scope>
</reference>
<keyword evidence="3" id="KW-1185">Reference proteome</keyword>
<evidence type="ECO:0000256" key="1">
    <source>
        <dbReference type="SAM" id="MobiDB-lite"/>
    </source>
</evidence>
<name>A0ABP0T9Z4_9BRYO</name>
<evidence type="ECO:0000313" key="2">
    <source>
        <dbReference type="EMBL" id="CAK9190648.1"/>
    </source>
</evidence>
<sequence length="84" mass="9759">MSESKTTEAHVQEEPSHTSKDVLFTSAHESEEDKRRRHLAELTADSDVKAPGFWQRFKEEIQAIAQNMYEKIRRPKSKRRSSSA</sequence>
<dbReference type="Proteomes" id="UP001497512">
    <property type="component" value="Chromosome 1"/>
</dbReference>
<protein>
    <submittedName>
        <fullName evidence="2">Uncharacterized protein</fullName>
    </submittedName>
</protein>
<feature type="region of interest" description="Disordered" evidence="1">
    <location>
        <begin position="1"/>
        <end position="36"/>
    </location>
</feature>
<gene>
    <name evidence="2" type="ORF">CSSPTR1EN2_LOCUS995</name>
</gene>
<evidence type="ECO:0000313" key="3">
    <source>
        <dbReference type="Proteomes" id="UP001497512"/>
    </source>
</evidence>
<dbReference type="EMBL" id="OZ019893">
    <property type="protein sequence ID" value="CAK9190648.1"/>
    <property type="molecule type" value="Genomic_DNA"/>
</dbReference>
<accession>A0ABP0T9Z4</accession>
<proteinExistence type="predicted"/>
<organism evidence="2 3">
    <name type="scientific">Sphagnum troendelagicum</name>
    <dbReference type="NCBI Taxonomy" id="128251"/>
    <lineage>
        <taxon>Eukaryota</taxon>
        <taxon>Viridiplantae</taxon>
        <taxon>Streptophyta</taxon>
        <taxon>Embryophyta</taxon>
        <taxon>Bryophyta</taxon>
        <taxon>Sphagnophytina</taxon>
        <taxon>Sphagnopsida</taxon>
        <taxon>Sphagnales</taxon>
        <taxon>Sphagnaceae</taxon>
        <taxon>Sphagnum</taxon>
    </lineage>
</organism>
<feature type="compositionally biased region" description="Basic and acidic residues" evidence="1">
    <location>
        <begin position="1"/>
        <end position="20"/>
    </location>
</feature>